<accession>A0ABU9BUY0</accession>
<protein>
    <submittedName>
        <fullName evidence="1">DUF2145 domain-containing protein</fullName>
    </submittedName>
</protein>
<dbReference type="InterPro" id="IPR014547">
    <property type="entry name" value="UCP028477"/>
</dbReference>
<gene>
    <name evidence="1" type="ORF">AACH06_23375</name>
</gene>
<name>A0ABU9BUY0_9BURK</name>
<dbReference type="Pfam" id="PF09916">
    <property type="entry name" value="DUF2145"/>
    <property type="match status" value="1"/>
</dbReference>
<dbReference type="Proteomes" id="UP001371218">
    <property type="component" value="Unassembled WGS sequence"/>
</dbReference>
<evidence type="ECO:0000313" key="2">
    <source>
        <dbReference type="Proteomes" id="UP001371218"/>
    </source>
</evidence>
<dbReference type="RefSeq" id="WP_341428199.1">
    <property type="nucleotide sequence ID" value="NZ_JBBUTG010000021.1"/>
</dbReference>
<reference evidence="1 2" key="1">
    <citation type="submission" date="2024-04" db="EMBL/GenBank/DDBJ databases">
        <title>Novel species of the genus Ideonella isolated from streams.</title>
        <authorList>
            <person name="Lu H."/>
        </authorList>
    </citation>
    <scope>NUCLEOTIDE SEQUENCE [LARGE SCALE GENOMIC DNA]</scope>
    <source>
        <strain evidence="1 2">DXS29W</strain>
    </source>
</reference>
<evidence type="ECO:0000313" key="1">
    <source>
        <dbReference type="EMBL" id="MEK8033775.1"/>
    </source>
</evidence>
<proteinExistence type="predicted"/>
<organism evidence="1 2">
    <name type="scientific">Ideonella lacteola</name>
    <dbReference type="NCBI Taxonomy" id="2984193"/>
    <lineage>
        <taxon>Bacteria</taxon>
        <taxon>Pseudomonadati</taxon>
        <taxon>Pseudomonadota</taxon>
        <taxon>Betaproteobacteria</taxon>
        <taxon>Burkholderiales</taxon>
        <taxon>Sphaerotilaceae</taxon>
        <taxon>Ideonella</taxon>
    </lineage>
</organism>
<keyword evidence="2" id="KW-1185">Reference proteome</keyword>
<dbReference type="PIRSF" id="PIRSF028477">
    <property type="entry name" value="UCP028477"/>
    <property type="match status" value="1"/>
</dbReference>
<sequence>MTAACVAAALFGASAEAASLRYCDRQAKLSIDQQDTLFRFAAVVKTELEASRQPLALVARSGLDLSWFGLRYSHAGVSLQGSPNGPWSVRQLYYACDEQRPRIFDQGVSGFLLGTDNPQEGYVSLVFLPEADGRRLEQAALSKPQVLQLLAADYSANAYPYSLRYQNCNQWVMELLAAAWGGLTLAEPADGADSPRAMAQQWLRSQGYEPTTFDLIRPAMWLGAFIPWLHSDDHPADDLARSVYRVSMPASIESFVRAQVPGATRVELCHAGRRVVIHRGWEPIAEGCQPGEGDEVVMLD</sequence>
<dbReference type="EMBL" id="JBBUTG010000021">
    <property type="protein sequence ID" value="MEK8033775.1"/>
    <property type="molecule type" value="Genomic_DNA"/>
</dbReference>
<comment type="caution">
    <text evidence="1">The sequence shown here is derived from an EMBL/GenBank/DDBJ whole genome shotgun (WGS) entry which is preliminary data.</text>
</comment>